<dbReference type="PROSITE" id="PS50068">
    <property type="entry name" value="LDLRA_2"/>
    <property type="match status" value="2"/>
</dbReference>
<protein>
    <submittedName>
        <fullName evidence="3">Uncharacterized protein</fullName>
    </submittedName>
</protein>
<dbReference type="Gene3D" id="4.10.400.10">
    <property type="entry name" value="Low-density Lipoprotein Receptor"/>
    <property type="match status" value="2"/>
</dbReference>
<dbReference type="GO" id="GO:0006898">
    <property type="term" value="P:receptor-mediated endocytosis"/>
    <property type="evidence" value="ECO:0007669"/>
    <property type="project" value="TreeGrafter"/>
</dbReference>
<proteinExistence type="predicted"/>
<dbReference type="InterPro" id="IPR051221">
    <property type="entry name" value="LDLR-related"/>
</dbReference>
<keyword evidence="1 2" id="KW-1015">Disulfide bond</keyword>
<comment type="caution">
    <text evidence="2">Lacks conserved residue(s) required for the propagation of feature annotation.</text>
</comment>
<dbReference type="Proteomes" id="UP001497623">
    <property type="component" value="Unassembled WGS sequence"/>
</dbReference>
<evidence type="ECO:0000313" key="3">
    <source>
        <dbReference type="EMBL" id="CAL4076118.1"/>
    </source>
</evidence>
<organism evidence="3 4">
    <name type="scientific">Meganyctiphanes norvegica</name>
    <name type="common">Northern krill</name>
    <name type="synonym">Thysanopoda norvegica</name>
    <dbReference type="NCBI Taxonomy" id="48144"/>
    <lineage>
        <taxon>Eukaryota</taxon>
        <taxon>Metazoa</taxon>
        <taxon>Ecdysozoa</taxon>
        <taxon>Arthropoda</taxon>
        <taxon>Crustacea</taxon>
        <taxon>Multicrustacea</taxon>
        <taxon>Malacostraca</taxon>
        <taxon>Eumalacostraca</taxon>
        <taxon>Eucarida</taxon>
        <taxon>Euphausiacea</taxon>
        <taxon>Euphausiidae</taxon>
        <taxon>Meganyctiphanes</taxon>
    </lineage>
</organism>
<dbReference type="GO" id="GO:0042562">
    <property type="term" value="F:hormone binding"/>
    <property type="evidence" value="ECO:0007669"/>
    <property type="project" value="TreeGrafter"/>
</dbReference>
<dbReference type="PRINTS" id="PR00261">
    <property type="entry name" value="LDLRECEPTOR"/>
</dbReference>
<feature type="non-terminal residue" evidence="3">
    <location>
        <position position="1"/>
    </location>
</feature>
<dbReference type="SMART" id="SM00192">
    <property type="entry name" value="LDLa"/>
    <property type="match status" value="2"/>
</dbReference>
<dbReference type="SUPFAM" id="SSF57424">
    <property type="entry name" value="LDL receptor-like module"/>
    <property type="match status" value="2"/>
</dbReference>
<dbReference type="InterPro" id="IPR036055">
    <property type="entry name" value="LDL_receptor-like_sf"/>
</dbReference>
<dbReference type="GO" id="GO:0043235">
    <property type="term" value="C:receptor complex"/>
    <property type="evidence" value="ECO:0007669"/>
    <property type="project" value="TreeGrafter"/>
</dbReference>
<gene>
    <name evidence="3" type="ORF">MNOR_LOCUS10057</name>
</gene>
<reference evidence="3 4" key="1">
    <citation type="submission" date="2024-05" db="EMBL/GenBank/DDBJ databases">
        <authorList>
            <person name="Wallberg A."/>
        </authorList>
    </citation>
    <scope>NUCLEOTIDE SEQUENCE [LARGE SCALE GENOMIC DNA]</scope>
</reference>
<sequence>RTDCPQGDDETCDTCPPLKPTKCPTSGECIMDVWMCNNRLDCADGWDERNCTECPSANPFRCNVTESCLPLAWICDGTPDCGTAIGGLVDSSDEDDCNACPEWSPS</sequence>
<evidence type="ECO:0000256" key="1">
    <source>
        <dbReference type="ARBA" id="ARBA00023157"/>
    </source>
</evidence>
<dbReference type="AlphaFoldDB" id="A0AAV2QAA1"/>
<dbReference type="InterPro" id="IPR002172">
    <property type="entry name" value="LDrepeatLR_classA_rpt"/>
</dbReference>
<accession>A0AAV2QAA1</accession>
<name>A0AAV2QAA1_MEGNR</name>
<dbReference type="PANTHER" id="PTHR22722">
    <property type="entry name" value="LOW-DENSITY LIPOPROTEIN RECEPTOR-RELATED PROTEIN 2-RELATED"/>
    <property type="match status" value="1"/>
</dbReference>
<keyword evidence="4" id="KW-1185">Reference proteome</keyword>
<evidence type="ECO:0000256" key="2">
    <source>
        <dbReference type="PROSITE-ProRule" id="PRU00124"/>
    </source>
</evidence>
<dbReference type="Pfam" id="PF00057">
    <property type="entry name" value="Ldl_recept_a"/>
    <property type="match status" value="2"/>
</dbReference>
<feature type="disulfide bond" evidence="2">
    <location>
        <begin position="36"/>
        <end position="51"/>
    </location>
</feature>
<dbReference type="PANTHER" id="PTHR22722:SF14">
    <property type="entry name" value="MEGALIN, ISOFORM A"/>
    <property type="match status" value="1"/>
</dbReference>
<dbReference type="GO" id="GO:0016324">
    <property type="term" value="C:apical plasma membrane"/>
    <property type="evidence" value="ECO:0007669"/>
    <property type="project" value="TreeGrafter"/>
</dbReference>
<comment type="caution">
    <text evidence="3">The sequence shown here is derived from an EMBL/GenBank/DDBJ whole genome shotgun (WGS) entry which is preliminary data.</text>
</comment>
<evidence type="ECO:0000313" key="4">
    <source>
        <dbReference type="Proteomes" id="UP001497623"/>
    </source>
</evidence>
<feature type="non-terminal residue" evidence="3">
    <location>
        <position position="106"/>
    </location>
</feature>
<dbReference type="EMBL" id="CAXKWB010004999">
    <property type="protein sequence ID" value="CAL4076118.1"/>
    <property type="molecule type" value="Genomic_DNA"/>
</dbReference>